<reference evidence="2" key="1">
    <citation type="journal article" date="2019" name="Sci. Rep.">
        <title>Draft genome of Tanacetum cinerariifolium, the natural source of mosquito coil.</title>
        <authorList>
            <person name="Yamashiro T."/>
            <person name="Shiraishi A."/>
            <person name="Satake H."/>
            <person name="Nakayama K."/>
        </authorList>
    </citation>
    <scope>NUCLEOTIDE SEQUENCE</scope>
</reference>
<accession>A0A699KTP1</accession>
<name>A0A699KTP1_TANCI</name>
<evidence type="ECO:0000256" key="1">
    <source>
        <dbReference type="SAM" id="MobiDB-lite"/>
    </source>
</evidence>
<evidence type="ECO:0000313" key="2">
    <source>
        <dbReference type="EMBL" id="GFB10887.1"/>
    </source>
</evidence>
<proteinExistence type="predicted"/>
<sequence>ELTHVDVIRIGLKLWNRWFSKYQVDEKDGIKVSAIDVKLLLSDAVTLEEVDAEKDAEVQGRLPESQAHVYHLDLEHAQKVISMQETDEAEPAEVEEVLEVVTAAKLMTEVVTTATSTITAAPISKVSAPRRRRGGIIQDSKEDAIASLNVQSEALLEKGENKIEEEESKLSKRKGENLEQEATKKQNIDEEVEELKTHLQIVPNDEDDVYTKATPLALKPNVEANIWKNQRGIYGFAKVKSWKLLESCEVHITFTTTQMIMLVERRYLLTRFTLERMLTNVRLEVVEETEVSLKLLRFVR</sequence>
<dbReference type="EMBL" id="BKCJ010553880">
    <property type="protein sequence ID" value="GFB10887.1"/>
    <property type="molecule type" value="Genomic_DNA"/>
</dbReference>
<feature type="region of interest" description="Disordered" evidence="1">
    <location>
        <begin position="160"/>
        <end position="186"/>
    </location>
</feature>
<protein>
    <submittedName>
        <fullName evidence="2">Uncharacterized protein</fullName>
    </submittedName>
</protein>
<feature type="non-terminal residue" evidence="2">
    <location>
        <position position="300"/>
    </location>
</feature>
<gene>
    <name evidence="2" type="ORF">Tci_682858</name>
</gene>
<feature type="non-terminal residue" evidence="2">
    <location>
        <position position="1"/>
    </location>
</feature>
<comment type="caution">
    <text evidence="2">The sequence shown here is derived from an EMBL/GenBank/DDBJ whole genome shotgun (WGS) entry which is preliminary data.</text>
</comment>
<organism evidence="2">
    <name type="scientific">Tanacetum cinerariifolium</name>
    <name type="common">Dalmatian daisy</name>
    <name type="synonym">Chrysanthemum cinerariifolium</name>
    <dbReference type="NCBI Taxonomy" id="118510"/>
    <lineage>
        <taxon>Eukaryota</taxon>
        <taxon>Viridiplantae</taxon>
        <taxon>Streptophyta</taxon>
        <taxon>Embryophyta</taxon>
        <taxon>Tracheophyta</taxon>
        <taxon>Spermatophyta</taxon>
        <taxon>Magnoliopsida</taxon>
        <taxon>eudicotyledons</taxon>
        <taxon>Gunneridae</taxon>
        <taxon>Pentapetalae</taxon>
        <taxon>asterids</taxon>
        <taxon>campanulids</taxon>
        <taxon>Asterales</taxon>
        <taxon>Asteraceae</taxon>
        <taxon>Asteroideae</taxon>
        <taxon>Anthemideae</taxon>
        <taxon>Anthemidinae</taxon>
        <taxon>Tanacetum</taxon>
    </lineage>
</organism>
<dbReference type="AlphaFoldDB" id="A0A699KTP1"/>